<dbReference type="InterPro" id="IPR005845">
    <property type="entry name" value="A-D-PHexomutase_a/b/a-II"/>
</dbReference>
<comment type="cofactor">
    <cofactor evidence="2">
        <name>Mg(2+)</name>
        <dbReference type="ChEBI" id="CHEBI:18420"/>
    </cofactor>
</comment>
<dbReference type="GO" id="GO:0004614">
    <property type="term" value="F:phosphoglucomutase activity"/>
    <property type="evidence" value="ECO:0007669"/>
    <property type="project" value="UniProtKB-EC"/>
</dbReference>
<dbReference type="Pfam" id="PF02880">
    <property type="entry name" value="PGM_PMM_III"/>
    <property type="match status" value="1"/>
</dbReference>
<evidence type="ECO:0000256" key="12">
    <source>
        <dbReference type="ARBA" id="ARBA00041398"/>
    </source>
</evidence>
<dbReference type="InterPro" id="IPR005844">
    <property type="entry name" value="A-D-PHexomutase_a/b/a-I"/>
</dbReference>
<dbReference type="Proteomes" id="UP000095350">
    <property type="component" value="Unassembled WGS sequence"/>
</dbReference>
<evidence type="ECO:0000259" key="16">
    <source>
        <dbReference type="Pfam" id="PF02878"/>
    </source>
</evidence>
<gene>
    <name evidence="19" type="primary">pgcA_1</name>
    <name evidence="19" type="ORF">ERS852572_02034</name>
</gene>
<evidence type="ECO:0000313" key="19">
    <source>
        <dbReference type="EMBL" id="CUN12629.1"/>
    </source>
</evidence>
<evidence type="ECO:0000256" key="11">
    <source>
        <dbReference type="ARBA" id="ARBA00039995"/>
    </source>
</evidence>
<dbReference type="CDD" id="cd05799">
    <property type="entry name" value="PGM2"/>
    <property type="match status" value="1"/>
</dbReference>
<feature type="domain" description="Alpha-D-phosphohexomutase C-terminal" evidence="15">
    <location>
        <begin position="522"/>
        <end position="552"/>
    </location>
</feature>
<evidence type="ECO:0000256" key="4">
    <source>
        <dbReference type="ARBA" id="ARBA00005189"/>
    </source>
</evidence>
<dbReference type="InterPro" id="IPR005841">
    <property type="entry name" value="Alpha-D-phosphohexomutase_SF"/>
</dbReference>
<evidence type="ECO:0000256" key="8">
    <source>
        <dbReference type="ARBA" id="ARBA00022723"/>
    </source>
</evidence>
<evidence type="ECO:0000256" key="2">
    <source>
        <dbReference type="ARBA" id="ARBA00001946"/>
    </source>
</evidence>
<comment type="pathway">
    <text evidence="4">Lipid metabolism.</text>
</comment>
<dbReference type="OrthoDB" id="9806956at2"/>
<dbReference type="Pfam" id="PF02879">
    <property type="entry name" value="PGM_PMM_II"/>
    <property type="match status" value="1"/>
</dbReference>
<dbReference type="GO" id="GO:0008973">
    <property type="term" value="F:phosphopentomutase activity"/>
    <property type="evidence" value="ECO:0007669"/>
    <property type="project" value="TreeGrafter"/>
</dbReference>
<keyword evidence="7" id="KW-0597">Phosphoprotein</keyword>
<evidence type="ECO:0000256" key="6">
    <source>
        <dbReference type="ARBA" id="ARBA00012728"/>
    </source>
</evidence>
<dbReference type="InterPro" id="IPR036900">
    <property type="entry name" value="A-D-PHexomutase_C_sf"/>
</dbReference>
<evidence type="ECO:0000256" key="9">
    <source>
        <dbReference type="ARBA" id="ARBA00022842"/>
    </source>
</evidence>
<dbReference type="EC" id="5.4.2.2" evidence="6"/>
<evidence type="ECO:0000256" key="3">
    <source>
        <dbReference type="ARBA" id="ARBA00005164"/>
    </source>
</evidence>
<comment type="similarity">
    <text evidence="5 14">Belongs to the phosphohexose mutase family.</text>
</comment>
<dbReference type="GO" id="GO:0006166">
    <property type="term" value="P:purine ribonucleoside salvage"/>
    <property type="evidence" value="ECO:0007669"/>
    <property type="project" value="TreeGrafter"/>
</dbReference>
<name>A0A173UCS8_9FIRM</name>
<dbReference type="PANTHER" id="PTHR45745">
    <property type="entry name" value="PHOSPHOMANNOMUTASE 45A"/>
    <property type="match status" value="1"/>
</dbReference>
<comment type="pathway">
    <text evidence="3">Glycolipid metabolism; diglucosyl-diacylglycerol biosynthesis.</text>
</comment>
<dbReference type="SUPFAM" id="SSF53738">
    <property type="entry name" value="Phosphoglucomutase, first 3 domains"/>
    <property type="match status" value="3"/>
</dbReference>
<dbReference type="EMBL" id="CYXZ01000014">
    <property type="protein sequence ID" value="CUN12629.1"/>
    <property type="molecule type" value="Genomic_DNA"/>
</dbReference>
<evidence type="ECO:0000256" key="7">
    <source>
        <dbReference type="ARBA" id="ARBA00022553"/>
    </source>
</evidence>
<organism evidence="19 20">
    <name type="scientific">Roseburia intestinalis</name>
    <dbReference type="NCBI Taxonomy" id="166486"/>
    <lineage>
        <taxon>Bacteria</taxon>
        <taxon>Bacillati</taxon>
        <taxon>Bacillota</taxon>
        <taxon>Clostridia</taxon>
        <taxon>Lachnospirales</taxon>
        <taxon>Lachnospiraceae</taxon>
        <taxon>Roseburia</taxon>
    </lineage>
</organism>
<dbReference type="PANTHER" id="PTHR45745:SF1">
    <property type="entry name" value="PHOSPHOGLUCOMUTASE 2B-RELATED"/>
    <property type="match status" value="1"/>
</dbReference>
<protein>
    <recommendedName>
        <fullName evidence="11">Phosphoglucomutase</fullName>
        <ecNumber evidence="6">5.4.2.2</ecNumber>
    </recommendedName>
    <alternativeName>
        <fullName evidence="13">Alpha-phosphoglucomutase</fullName>
    </alternativeName>
    <alternativeName>
        <fullName evidence="12">Glucose phosphomutase</fullName>
    </alternativeName>
</protein>
<dbReference type="InterPro" id="IPR005843">
    <property type="entry name" value="A-D-PHexomutase_C"/>
</dbReference>
<dbReference type="PaxDb" id="166486-ERS852572_02034"/>
<evidence type="ECO:0000256" key="14">
    <source>
        <dbReference type="RuleBase" id="RU004326"/>
    </source>
</evidence>
<comment type="catalytic activity">
    <reaction evidence="1">
        <text>alpha-D-glucose 1-phosphate = alpha-D-glucose 6-phosphate</text>
        <dbReference type="Rhea" id="RHEA:23536"/>
        <dbReference type="ChEBI" id="CHEBI:58225"/>
        <dbReference type="ChEBI" id="CHEBI:58601"/>
        <dbReference type="EC" id="5.4.2.2"/>
    </reaction>
</comment>
<dbReference type="SUPFAM" id="SSF55957">
    <property type="entry name" value="Phosphoglucomutase, C-terminal domain"/>
    <property type="match status" value="1"/>
</dbReference>
<dbReference type="GO" id="GO:0005975">
    <property type="term" value="P:carbohydrate metabolic process"/>
    <property type="evidence" value="ECO:0007669"/>
    <property type="project" value="InterPro"/>
</dbReference>
<dbReference type="PRINTS" id="PR00509">
    <property type="entry name" value="PGMPMM"/>
</dbReference>
<dbReference type="RefSeq" id="WP_055194464.1">
    <property type="nucleotide sequence ID" value="NZ_CABIYH010000014.1"/>
</dbReference>
<evidence type="ECO:0000256" key="5">
    <source>
        <dbReference type="ARBA" id="ARBA00010231"/>
    </source>
</evidence>
<keyword evidence="9 14" id="KW-0460">Magnesium</keyword>
<accession>A0A173UCS8</accession>
<dbReference type="Pfam" id="PF02878">
    <property type="entry name" value="PGM_PMM_I"/>
    <property type="match status" value="1"/>
</dbReference>
<evidence type="ECO:0000259" key="18">
    <source>
        <dbReference type="Pfam" id="PF02880"/>
    </source>
</evidence>
<feature type="domain" description="Alpha-D-phosphohexomutase alpha/beta/alpha" evidence="17">
    <location>
        <begin position="208"/>
        <end position="312"/>
    </location>
</feature>
<dbReference type="PROSITE" id="PS00710">
    <property type="entry name" value="PGM_PMM"/>
    <property type="match status" value="1"/>
</dbReference>
<reference evidence="19 20" key="1">
    <citation type="submission" date="2015-09" db="EMBL/GenBank/DDBJ databases">
        <authorList>
            <consortium name="Pathogen Informatics"/>
        </authorList>
    </citation>
    <scope>NUCLEOTIDE SEQUENCE [LARGE SCALE GENOMIC DNA]</scope>
    <source>
        <strain evidence="19 20">2789STDY5834960</strain>
    </source>
</reference>
<evidence type="ECO:0000259" key="17">
    <source>
        <dbReference type="Pfam" id="PF02879"/>
    </source>
</evidence>
<dbReference type="InterPro" id="IPR005846">
    <property type="entry name" value="A-D-PHexomutase_a/b/a-III"/>
</dbReference>
<dbReference type="Pfam" id="PF00408">
    <property type="entry name" value="PGM_PMM_IV"/>
    <property type="match status" value="1"/>
</dbReference>
<evidence type="ECO:0000256" key="13">
    <source>
        <dbReference type="ARBA" id="ARBA00041467"/>
    </source>
</evidence>
<keyword evidence="10 19" id="KW-0413">Isomerase</keyword>
<dbReference type="Gene3D" id="3.30.310.50">
    <property type="entry name" value="Alpha-D-phosphohexomutase, C-terminal domain"/>
    <property type="match status" value="1"/>
</dbReference>
<sequence>MGYKENYESWLNNPYFDEDTRNELKSIEGNEKEIEDRFYMDLEFGTAGLRGVIGAGTNRMNIYTVRKATQGLANYISRVNGQKRGVAIAYDSRHMSPEFADEAALCLAANGIKAYVFESLRPTPELSYAVRKLGCIAGINVTASHNPPEYNGYKVYWEDGAQITPPHDTGIMDEVKKVTDYAAVKTMPLDEAKAAGLYQVIGADIDDPYIAELKKLVLHQDCIDKVGGELKIVYTPLHGTGNIPVRRVLKELGFKNVYVVPEQELPDGDFPTVSYPNPEAAEAFELGLALGKKVDADLILATDPDADRLGVYVKDSKTGEYHSLTGNMSGCLIGDYVIGQRRERDGSLPADGAFIRSIVSTNMADAIADYYGIELVEVLTGFKFIGQKILEFEKTGKGTYLFGMEESYGCLTGTYARDKDAIVASMTLCEAAAYYKTKNMTLWDAMLAMYERYGYYKDDVTSITLKGIEGLAKIQEIMNTLRDQAPQEIGAYKVTAIRDYKKDTVTDLATGRVTPTGLPASNVLYYEMTDGAWVCVRPSGTEPKVKFYLGVKGTSLTDADQKSADLSKAVHAMIDKML</sequence>
<keyword evidence="8 14" id="KW-0479">Metal-binding</keyword>
<feature type="domain" description="Alpha-D-phosphohexomutase alpha/beta/alpha" evidence="18">
    <location>
        <begin position="331"/>
        <end position="452"/>
    </location>
</feature>
<dbReference type="InterPro" id="IPR016055">
    <property type="entry name" value="A-D-PHexomutase_a/b/a-I/II/III"/>
</dbReference>
<evidence type="ECO:0000256" key="10">
    <source>
        <dbReference type="ARBA" id="ARBA00023235"/>
    </source>
</evidence>
<proteinExistence type="inferred from homology"/>
<dbReference type="Gene3D" id="3.40.120.10">
    <property type="entry name" value="Alpha-D-Glucose-1,6-Bisphosphate, subunit A, domain 3"/>
    <property type="match status" value="3"/>
</dbReference>
<evidence type="ECO:0000256" key="1">
    <source>
        <dbReference type="ARBA" id="ARBA00000443"/>
    </source>
</evidence>
<feature type="domain" description="Alpha-D-phosphohexomutase alpha/beta/alpha" evidence="16">
    <location>
        <begin position="43"/>
        <end position="180"/>
    </location>
</feature>
<dbReference type="STRING" id="166486.ERS852572_02034"/>
<evidence type="ECO:0000259" key="15">
    <source>
        <dbReference type="Pfam" id="PF00408"/>
    </source>
</evidence>
<dbReference type="GO" id="GO:0000287">
    <property type="term" value="F:magnesium ion binding"/>
    <property type="evidence" value="ECO:0007669"/>
    <property type="project" value="InterPro"/>
</dbReference>
<dbReference type="AlphaFoldDB" id="A0A173UCS8"/>
<evidence type="ECO:0000313" key="20">
    <source>
        <dbReference type="Proteomes" id="UP000095350"/>
    </source>
</evidence>
<dbReference type="InterPro" id="IPR016066">
    <property type="entry name" value="A-D-PHexomutase_CS"/>
</dbReference>